<dbReference type="Proteomes" id="UP000238479">
    <property type="component" value="Chromosome 2"/>
</dbReference>
<evidence type="ECO:0000256" key="1">
    <source>
        <dbReference type="SAM" id="Phobius"/>
    </source>
</evidence>
<keyword evidence="1" id="KW-0812">Transmembrane</keyword>
<comment type="caution">
    <text evidence="2">The sequence shown here is derived from an EMBL/GenBank/DDBJ whole genome shotgun (WGS) entry which is preliminary data.</text>
</comment>
<dbReference type="AlphaFoldDB" id="A0A2P6RVF0"/>
<dbReference type="Gramene" id="PRQ50410">
    <property type="protein sequence ID" value="PRQ50410"/>
    <property type="gene ID" value="RchiOBHm_Chr2g0132891"/>
</dbReference>
<name>A0A2P6RVF0_ROSCH</name>
<keyword evidence="1" id="KW-1133">Transmembrane helix</keyword>
<dbReference type="EMBL" id="PDCK01000040">
    <property type="protein sequence ID" value="PRQ50410.1"/>
    <property type="molecule type" value="Genomic_DNA"/>
</dbReference>
<evidence type="ECO:0000313" key="3">
    <source>
        <dbReference type="Proteomes" id="UP000238479"/>
    </source>
</evidence>
<protein>
    <submittedName>
        <fullName evidence="2">Uncharacterized protein</fullName>
    </submittedName>
</protein>
<proteinExistence type="predicted"/>
<organism evidence="2 3">
    <name type="scientific">Rosa chinensis</name>
    <name type="common">China rose</name>
    <dbReference type="NCBI Taxonomy" id="74649"/>
    <lineage>
        <taxon>Eukaryota</taxon>
        <taxon>Viridiplantae</taxon>
        <taxon>Streptophyta</taxon>
        <taxon>Embryophyta</taxon>
        <taxon>Tracheophyta</taxon>
        <taxon>Spermatophyta</taxon>
        <taxon>Magnoliopsida</taxon>
        <taxon>eudicotyledons</taxon>
        <taxon>Gunneridae</taxon>
        <taxon>Pentapetalae</taxon>
        <taxon>rosids</taxon>
        <taxon>fabids</taxon>
        <taxon>Rosales</taxon>
        <taxon>Rosaceae</taxon>
        <taxon>Rosoideae</taxon>
        <taxon>Rosoideae incertae sedis</taxon>
        <taxon>Rosa</taxon>
    </lineage>
</organism>
<evidence type="ECO:0000313" key="2">
    <source>
        <dbReference type="EMBL" id="PRQ50410.1"/>
    </source>
</evidence>
<accession>A0A2P6RVF0</accession>
<sequence length="43" mass="4840">MDEKSIFPVRAVSCFDTWTVASCVLFLPLTPGVLVTHLRGRFE</sequence>
<feature type="transmembrane region" description="Helical" evidence="1">
    <location>
        <begin position="18"/>
        <end position="38"/>
    </location>
</feature>
<keyword evidence="3" id="KW-1185">Reference proteome</keyword>
<gene>
    <name evidence="2" type="ORF">RchiOBHm_Chr2g0132891</name>
</gene>
<keyword evidence="1" id="KW-0472">Membrane</keyword>
<reference evidence="2 3" key="1">
    <citation type="journal article" date="2018" name="Nat. Genet.">
        <title>The Rosa genome provides new insights in the design of modern roses.</title>
        <authorList>
            <person name="Bendahmane M."/>
        </authorList>
    </citation>
    <scope>NUCLEOTIDE SEQUENCE [LARGE SCALE GENOMIC DNA]</scope>
    <source>
        <strain evidence="3">cv. Old Blush</strain>
    </source>
</reference>